<dbReference type="Proteomes" id="UP000316759">
    <property type="component" value="Unassembled WGS sequence"/>
</dbReference>
<protein>
    <submittedName>
        <fullName evidence="1">Uncharacterized protein</fullName>
    </submittedName>
</protein>
<dbReference type="EMBL" id="SUNJ01012645">
    <property type="protein sequence ID" value="TPP57875.1"/>
    <property type="molecule type" value="Genomic_DNA"/>
</dbReference>
<dbReference type="AlphaFoldDB" id="A0A504YC77"/>
<comment type="caution">
    <text evidence="1">The sequence shown here is derived from an EMBL/GenBank/DDBJ whole genome shotgun (WGS) entry which is preliminary data.</text>
</comment>
<keyword evidence="2" id="KW-1185">Reference proteome</keyword>
<organism evidence="1 2">
    <name type="scientific">Fasciola gigantica</name>
    <name type="common">Giant liver fluke</name>
    <dbReference type="NCBI Taxonomy" id="46835"/>
    <lineage>
        <taxon>Eukaryota</taxon>
        <taxon>Metazoa</taxon>
        <taxon>Spiralia</taxon>
        <taxon>Lophotrochozoa</taxon>
        <taxon>Platyhelminthes</taxon>
        <taxon>Trematoda</taxon>
        <taxon>Digenea</taxon>
        <taxon>Plagiorchiida</taxon>
        <taxon>Echinostomata</taxon>
        <taxon>Echinostomatoidea</taxon>
        <taxon>Fasciolidae</taxon>
        <taxon>Fasciola</taxon>
    </lineage>
</organism>
<name>A0A504YC77_FASGI</name>
<evidence type="ECO:0000313" key="2">
    <source>
        <dbReference type="Proteomes" id="UP000316759"/>
    </source>
</evidence>
<gene>
    <name evidence="1" type="ORF">FGIG_08239</name>
</gene>
<accession>A0A504YC77</accession>
<reference evidence="1 2" key="1">
    <citation type="submission" date="2019-04" db="EMBL/GenBank/DDBJ databases">
        <title>Annotation for the trematode Fasciola gigantica.</title>
        <authorList>
            <person name="Choi Y.-J."/>
        </authorList>
    </citation>
    <scope>NUCLEOTIDE SEQUENCE [LARGE SCALE GENOMIC DNA]</scope>
    <source>
        <strain evidence="1">Uganda_cow_1</strain>
    </source>
</reference>
<sequence length="140" mass="15920">MPNLETNVPQKCKQPDTEFSVLPMVSEPNVEENCSSDLDNEIHPVQSIRVKGDSFNGVQVQSRGSNNFEDDVLMDKLLLVQRKLSYSKQCSSVFRIIFQNLNSSLDRLTGLLEEHAKHKYEFSAVYQTRTHLAFKSPACL</sequence>
<evidence type="ECO:0000313" key="1">
    <source>
        <dbReference type="EMBL" id="TPP57875.1"/>
    </source>
</evidence>
<proteinExistence type="predicted"/>
<dbReference type="OrthoDB" id="10637938at2759"/>